<dbReference type="InterPro" id="IPR050675">
    <property type="entry name" value="OAF3"/>
</dbReference>
<dbReference type="GO" id="GO:0000978">
    <property type="term" value="F:RNA polymerase II cis-regulatory region sequence-specific DNA binding"/>
    <property type="evidence" value="ECO:0007669"/>
    <property type="project" value="TreeGrafter"/>
</dbReference>
<evidence type="ECO:0000256" key="2">
    <source>
        <dbReference type="ARBA" id="ARBA00022833"/>
    </source>
</evidence>
<dbReference type="eggNOG" id="ENOG502QWTJ">
    <property type="taxonomic scope" value="Eukaryota"/>
</dbReference>
<evidence type="ECO:0000313" key="10">
    <source>
        <dbReference type="Proteomes" id="UP000000689"/>
    </source>
</evidence>
<dbReference type="GO" id="GO:0045944">
    <property type="term" value="P:positive regulation of transcription by RNA polymerase II"/>
    <property type="evidence" value="ECO:0007669"/>
    <property type="project" value="TreeGrafter"/>
</dbReference>
<accession>G0W8G6</accession>
<dbReference type="InterPro" id="IPR001138">
    <property type="entry name" value="Zn2Cys6_DnaBD"/>
</dbReference>
<dbReference type="GO" id="GO:0000981">
    <property type="term" value="F:DNA-binding transcription factor activity, RNA polymerase II-specific"/>
    <property type="evidence" value="ECO:0007669"/>
    <property type="project" value="InterPro"/>
</dbReference>
<sequence>MDIRGRKMRKPPACVQCRKRKIGCDRVKPICGNCSKTNKGDCFFPDVPGRYVPAHAKGPAKLLTPPQGGSSSRGDSLSSTLHHNPELASLEQLREYNTRLQLLNGSQDQTDSPMSTNFTQFLPRSIPNMDNKTVSSINDNSANLNWIQGPALFDEMPTPYTQEEVVMKEIDFLKSRLLELQDITGKKIPGLNLSWKDLSRKQNNNGTIDSIGNEKKRKLETEDNLHFDILYNTIDEFRDLDPQFLDFNQIFNVFDLNDSQFKSSIPMRDLPNSIFTSNFLISRDTFLKGFHNTFENIVTSKFEKNHQKWLENLENSPILQLTKHDEIKFPELSLIKHLITKYTSIVLESEALIPNLKPNELLQALDTLFVSNSFNPDSLSIEKLVTYGRLSILLLLTYNSLVSTVIVPLQPTELENVKALKDSLNDLKKNLYLIKIELQMRNTSKNYEDVIKFEALLKYYQTVTSIEMQTVGTSVDYDEDVHLSQHISLNHEQTNESLILFWNFIYREYCYRHLFKGEIPLLTQGQRSNSAPILDPILTVDYPLLNITSEIVRYLQTKDQLISLEKVLHLKDIFKLKYDEAQKKAGTLPTLIDGIVNSLLYRNTTLYLTYYLLLQYEKLKDSGRYFETYKEFLNFSQETLFFIFSNLANLRFAGYEFIYTNKAFVLVESLSEMLLSLIQRSFYAFDTNSEAIPLNESLRTETKNHSAALSLIVRKILMLLQDYSKNCREVNPYINRLFIRLTSMLEYISLLEATQNPENSGSGNESVKSIKAGLLGEVNAFEQLEQSDIARATARLQAISESLIKAVLLFYKTTIQSKQCSKLSV</sequence>
<dbReference type="GeneID" id="11494700"/>
<evidence type="ECO:0000256" key="1">
    <source>
        <dbReference type="ARBA" id="ARBA00022723"/>
    </source>
</evidence>
<feature type="domain" description="Zn(2)-C6 fungal-type" evidence="8">
    <location>
        <begin position="13"/>
        <end position="44"/>
    </location>
</feature>
<dbReference type="CDD" id="cd00067">
    <property type="entry name" value="GAL4"/>
    <property type="match status" value="1"/>
</dbReference>
<evidence type="ECO:0000256" key="3">
    <source>
        <dbReference type="ARBA" id="ARBA00023015"/>
    </source>
</evidence>
<dbReference type="PROSITE" id="PS50048">
    <property type="entry name" value="ZN2_CY6_FUNGAL_2"/>
    <property type="match status" value="1"/>
</dbReference>
<proteinExistence type="predicted"/>
<keyword evidence="10" id="KW-1185">Reference proteome</keyword>
<evidence type="ECO:0000259" key="8">
    <source>
        <dbReference type="PROSITE" id="PS50048"/>
    </source>
</evidence>
<evidence type="ECO:0000256" key="5">
    <source>
        <dbReference type="ARBA" id="ARBA00023163"/>
    </source>
</evidence>
<keyword evidence="4" id="KW-0238">DNA-binding</keyword>
<dbReference type="OMA" id="NYCWRHL"/>
<dbReference type="Gene3D" id="4.10.240.10">
    <property type="entry name" value="Zn(2)-C6 fungal-type DNA-binding domain"/>
    <property type="match status" value="1"/>
</dbReference>
<dbReference type="GO" id="GO:0006368">
    <property type="term" value="P:transcription elongation by RNA polymerase II"/>
    <property type="evidence" value="ECO:0007669"/>
    <property type="project" value="EnsemblFungi"/>
</dbReference>
<name>G0W8G6_NAUDC</name>
<evidence type="ECO:0000256" key="6">
    <source>
        <dbReference type="ARBA" id="ARBA00023242"/>
    </source>
</evidence>
<dbReference type="GO" id="GO:0033262">
    <property type="term" value="P:regulation of nuclear cell cycle DNA replication"/>
    <property type="evidence" value="ECO:0007669"/>
    <property type="project" value="EnsemblFungi"/>
</dbReference>
<reference evidence="9 10" key="1">
    <citation type="journal article" date="2011" name="Proc. Natl. Acad. Sci. U.S.A.">
        <title>Evolutionary erosion of yeast sex chromosomes by mating-type switching accidents.</title>
        <authorList>
            <person name="Gordon J.L."/>
            <person name="Armisen D."/>
            <person name="Proux-Wera E."/>
            <person name="Oheigeartaigh S.S."/>
            <person name="Byrne K.P."/>
            <person name="Wolfe K.H."/>
        </authorList>
    </citation>
    <scope>NUCLEOTIDE SEQUENCE [LARGE SCALE GENOMIC DNA]</scope>
    <source>
        <strain evidence="10">ATCC 10597 / BCRC 20456 / CBS 421 / NBRC 0211 / NRRL Y-12639</strain>
    </source>
</reference>
<keyword evidence="5" id="KW-0804">Transcription</keyword>
<dbReference type="SMART" id="SM00066">
    <property type="entry name" value="GAL4"/>
    <property type="match status" value="1"/>
</dbReference>
<dbReference type="AlphaFoldDB" id="G0W8G6"/>
<dbReference type="GO" id="GO:0006337">
    <property type="term" value="P:nucleosome disassembly"/>
    <property type="evidence" value="ECO:0007669"/>
    <property type="project" value="EnsemblFungi"/>
</dbReference>
<keyword evidence="2" id="KW-0862">Zinc</keyword>
<keyword evidence="1" id="KW-0479">Metal-binding</keyword>
<evidence type="ECO:0000313" key="9">
    <source>
        <dbReference type="EMBL" id="CCD24077.1"/>
    </source>
</evidence>
<dbReference type="RefSeq" id="XP_003669320.1">
    <property type="nucleotide sequence ID" value="XM_003669272.1"/>
</dbReference>
<dbReference type="SUPFAM" id="SSF57701">
    <property type="entry name" value="Zn2/Cys6 DNA-binding domain"/>
    <property type="match status" value="1"/>
</dbReference>
<dbReference type="InterPro" id="IPR036864">
    <property type="entry name" value="Zn2-C6_fun-type_DNA-bd_sf"/>
</dbReference>
<dbReference type="PROSITE" id="PS00463">
    <property type="entry name" value="ZN2_CY6_FUNGAL_1"/>
    <property type="match status" value="1"/>
</dbReference>
<dbReference type="KEGG" id="ndi:NDAI_0C04170"/>
<dbReference type="HOGENOM" id="CLU_017671_0_0_1"/>
<dbReference type="Pfam" id="PF00172">
    <property type="entry name" value="Zn_clus"/>
    <property type="match status" value="1"/>
</dbReference>
<evidence type="ECO:0000256" key="4">
    <source>
        <dbReference type="ARBA" id="ARBA00023125"/>
    </source>
</evidence>
<dbReference type="OrthoDB" id="762982at2759"/>
<organism evidence="9 10">
    <name type="scientific">Naumovozyma dairenensis (strain ATCC 10597 / BCRC 20456 / CBS 421 / NBRC 0211 / NRRL Y-12639)</name>
    <name type="common">Saccharomyces dairenensis</name>
    <dbReference type="NCBI Taxonomy" id="1071378"/>
    <lineage>
        <taxon>Eukaryota</taxon>
        <taxon>Fungi</taxon>
        <taxon>Dikarya</taxon>
        <taxon>Ascomycota</taxon>
        <taxon>Saccharomycotina</taxon>
        <taxon>Saccharomycetes</taxon>
        <taxon>Saccharomycetales</taxon>
        <taxon>Saccharomycetaceae</taxon>
        <taxon>Naumovozyma</taxon>
    </lineage>
</organism>
<gene>
    <name evidence="9" type="primary">NDAI0C04170</name>
    <name evidence="9" type="ordered locus">NDAI_0C04170</name>
</gene>
<keyword evidence="3" id="KW-0805">Transcription regulation</keyword>
<keyword evidence="6" id="KW-0539">Nucleus</keyword>
<protein>
    <recommendedName>
        <fullName evidence="8">Zn(2)-C6 fungal-type domain-containing protein</fullName>
    </recommendedName>
</protein>
<feature type="compositionally biased region" description="Low complexity" evidence="7">
    <location>
        <begin position="68"/>
        <end position="79"/>
    </location>
</feature>
<dbReference type="PANTHER" id="PTHR31069">
    <property type="entry name" value="OLEATE-ACTIVATED TRANSCRIPTION FACTOR 1-RELATED"/>
    <property type="match status" value="1"/>
</dbReference>
<dbReference type="Proteomes" id="UP000000689">
    <property type="component" value="Chromosome 3"/>
</dbReference>
<dbReference type="PANTHER" id="PTHR31069:SF21">
    <property type="entry name" value="CHROMATIN STRUCTURE-REMODELING COMPLEX PROTEIN RSC3-RELATED"/>
    <property type="match status" value="1"/>
</dbReference>
<dbReference type="GO" id="GO:0008270">
    <property type="term" value="F:zinc ion binding"/>
    <property type="evidence" value="ECO:0007669"/>
    <property type="project" value="InterPro"/>
</dbReference>
<evidence type="ECO:0000256" key="7">
    <source>
        <dbReference type="SAM" id="MobiDB-lite"/>
    </source>
</evidence>
<dbReference type="GO" id="GO:0016586">
    <property type="term" value="C:RSC-type complex"/>
    <property type="evidence" value="ECO:0007669"/>
    <property type="project" value="EnsemblFungi"/>
</dbReference>
<feature type="region of interest" description="Disordered" evidence="7">
    <location>
        <begin position="56"/>
        <end position="81"/>
    </location>
</feature>
<dbReference type="EMBL" id="HE580269">
    <property type="protein sequence ID" value="CCD24077.1"/>
    <property type="molecule type" value="Genomic_DNA"/>
</dbReference>